<dbReference type="Proteomes" id="UP000662888">
    <property type="component" value="Chromosome"/>
</dbReference>
<accession>A0AA48WF99</accession>
<evidence type="ECO:0000259" key="1">
    <source>
        <dbReference type="Pfam" id="PF08861"/>
    </source>
</evidence>
<name>A0AA48WF99_9BURK</name>
<dbReference type="RefSeq" id="WP_206091214.1">
    <property type="nucleotide sequence ID" value="NZ_CP065053.1"/>
</dbReference>
<reference evidence="2 3" key="1">
    <citation type="submission" date="2020-11" db="EMBL/GenBank/DDBJ databases">
        <authorList>
            <person name="Sun Q."/>
        </authorList>
    </citation>
    <scope>NUCLEOTIDE SEQUENCE [LARGE SCALE GENOMIC DNA]</scope>
    <source>
        <strain evidence="2 3">P8398</strain>
    </source>
</reference>
<proteinExistence type="predicted"/>
<protein>
    <submittedName>
        <fullName evidence="2">DUF1828 domain-containing protein</fullName>
    </submittedName>
</protein>
<evidence type="ECO:0000313" key="3">
    <source>
        <dbReference type="Proteomes" id="UP000662888"/>
    </source>
</evidence>
<organism evidence="2 3">
    <name type="scientific">Massilia antarctica</name>
    <dbReference type="NCBI Taxonomy" id="2765360"/>
    <lineage>
        <taxon>Bacteria</taxon>
        <taxon>Pseudomonadati</taxon>
        <taxon>Pseudomonadota</taxon>
        <taxon>Betaproteobacteria</taxon>
        <taxon>Burkholderiales</taxon>
        <taxon>Oxalobacteraceae</taxon>
        <taxon>Telluria group</taxon>
        <taxon>Massilia</taxon>
    </lineage>
</organism>
<evidence type="ECO:0000313" key="2">
    <source>
        <dbReference type="EMBL" id="QPI51630.1"/>
    </source>
</evidence>
<keyword evidence="3" id="KW-1185">Reference proteome</keyword>
<gene>
    <name evidence="2" type="ORF">IV454_09085</name>
</gene>
<sequence length="249" mass="27159">MICSSLSETIGFTCHPLTDDGCVAAITTPFVFADGEPFPIYVERAGQQLRFFDDGGVLLHLRGRGIRLNDQRNLKPIRAIAEPEGVALNSMGELEIWSKLEDAPNGFARYLSTLMALTNWERGLEGAATDMSLLLDEVELCLRAWKPFAMLKPGGEFSGVSGARYKLDFDLDGQGVVAISPHPNTVSSTAKKLLDIRASSSNQGLSILIVIDDRRAQDVAKREGMILDSLGNVLMMSRLESNAHDGPQH</sequence>
<feature type="domain" description="DUF1828" evidence="1">
    <location>
        <begin position="28"/>
        <end position="116"/>
    </location>
</feature>
<dbReference type="InterPro" id="IPR014960">
    <property type="entry name" value="DUF1828"/>
</dbReference>
<dbReference type="EMBL" id="CP065053">
    <property type="protein sequence ID" value="QPI51630.1"/>
    <property type="molecule type" value="Genomic_DNA"/>
</dbReference>
<dbReference type="Pfam" id="PF08861">
    <property type="entry name" value="DUF1828"/>
    <property type="match status" value="1"/>
</dbReference>